<keyword evidence="4" id="KW-0804">Transcription</keyword>
<dbReference type="InterPro" id="IPR013325">
    <property type="entry name" value="RNA_pol_sigma_r2"/>
</dbReference>
<evidence type="ECO:0000256" key="1">
    <source>
        <dbReference type="ARBA" id="ARBA00010641"/>
    </source>
</evidence>
<dbReference type="Pfam" id="PF08281">
    <property type="entry name" value="Sigma70_r4_2"/>
    <property type="match status" value="1"/>
</dbReference>
<dbReference type="InterPro" id="IPR013249">
    <property type="entry name" value="RNA_pol_sigma70_r4_t2"/>
</dbReference>
<name>A0A915VMP4_9BACT</name>
<dbReference type="GO" id="GO:0006352">
    <property type="term" value="P:DNA-templated transcription initiation"/>
    <property type="evidence" value="ECO:0007669"/>
    <property type="project" value="InterPro"/>
</dbReference>
<feature type="domain" description="RNA polymerase sigma factor 70 region 4 type 2" evidence="7">
    <location>
        <begin position="104"/>
        <end position="149"/>
    </location>
</feature>
<dbReference type="EMBL" id="AP026867">
    <property type="protein sequence ID" value="BDS09459.1"/>
    <property type="molecule type" value="Genomic_DNA"/>
</dbReference>
<feature type="domain" description="RNA polymerase sigma-70 region 2" evidence="6">
    <location>
        <begin position="7"/>
        <end position="73"/>
    </location>
</feature>
<organism evidence="8 9">
    <name type="scientific">Aureispira anguillae</name>
    <dbReference type="NCBI Taxonomy" id="2864201"/>
    <lineage>
        <taxon>Bacteria</taxon>
        <taxon>Pseudomonadati</taxon>
        <taxon>Bacteroidota</taxon>
        <taxon>Saprospiria</taxon>
        <taxon>Saprospirales</taxon>
        <taxon>Saprospiraceae</taxon>
        <taxon>Aureispira</taxon>
    </lineage>
</organism>
<evidence type="ECO:0000259" key="6">
    <source>
        <dbReference type="Pfam" id="PF04542"/>
    </source>
</evidence>
<keyword evidence="3" id="KW-0731">Sigma factor</keyword>
<dbReference type="NCBIfam" id="TIGR02937">
    <property type="entry name" value="sigma70-ECF"/>
    <property type="match status" value="1"/>
</dbReference>
<evidence type="ECO:0000259" key="7">
    <source>
        <dbReference type="Pfam" id="PF08281"/>
    </source>
</evidence>
<dbReference type="InterPro" id="IPR036388">
    <property type="entry name" value="WH-like_DNA-bd_sf"/>
</dbReference>
<evidence type="ECO:0000313" key="9">
    <source>
        <dbReference type="Proteomes" id="UP001060919"/>
    </source>
</evidence>
<dbReference type="NCBIfam" id="TIGR02959">
    <property type="entry name" value="SigZ"/>
    <property type="match status" value="1"/>
</dbReference>
<comment type="similarity">
    <text evidence="1">Belongs to the sigma-70 factor family. ECF subfamily.</text>
</comment>
<evidence type="ECO:0000256" key="5">
    <source>
        <dbReference type="NCBIfam" id="TIGR02959"/>
    </source>
</evidence>
<accession>A0A915VMP4</accession>
<proteinExistence type="inferred from homology"/>
<dbReference type="SUPFAM" id="SSF88659">
    <property type="entry name" value="Sigma3 and sigma4 domains of RNA polymerase sigma factors"/>
    <property type="match status" value="1"/>
</dbReference>
<protein>
    <recommendedName>
        <fullName evidence="5">RNA polymerase sigma factor SigZ</fullName>
    </recommendedName>
</protein>
<evidence type="ECO:0000256" key="4">
    <source>
        <dbReference type="ARBA" id="ARBA00023163"/>
    </source>
</evidence>
<dbReference type="PANTHER" id="PTHR43133:SF62">
    <property type="entry name" value="RNA POLYMERASE SIGMA FACTOR SIGZ"/>
    <property type="match status" value="1"/>
</dbReference>
<dbReference type="Pfam" id="PF04542">
    <property type="entry name" value="Sigma70_r2"/>
    <property type="match status" value="1"/>
</dbReference>
<dbReference type="GO" id="GO:0003677">
    <property type="term" value="F:DNA binding"/>
    <property type="evidence" value="ECO:0007669"/>
    <property type="project" value="InterPro"/>
</dbReference>
<evidence type="ECO:0000256" key="2">
    <source>
        <dbReference type="ARBA" id="ARBA00023015"/>
    </source>
</evidence>
<dbReference type="GO" id="GO:0016987">
    <property type="term" value="F:sigma factor activity"/>
    <property type="evidence" value="ECO:0007669"/>
    <property type="project" value="UniProtKB-KW"/>
</dbReference>
<dbReference type="InterPro" id="IPR013324">
    <property type="entry name" value="RNA_pol_sigma_r3/r4-like"/>
</dbReference>
<dbReference type="SUPFAM" id="SSF88946">
    <property type="entry name" value="Sigma2 domain of RNA polymerase sigma factors"/>
    <property type="match status" value="1"/>
</dbReference>
<dbReference type="InterPro" id="IPR014304">
    <property type="entry name" value="RNA_pol_sigma-Z"/>
</dbReference>
<reference evidence="8" key="1">
    <citation type="submission" date="2022-09" db="EMBL/GenBank/DDBJ databases">
        <title>Aureispira anguillicida sp. nov., isolated from Leptocephalus of Japanese eel Anguilla japonica.</title>
        <authorList>
            <person name="Yuasa K."/>
            <person name="Mekata T."/>
            <person name="Ikunari K."/>
        </authorList>
    </citation>
    <scope>NUCLEOTIDE SEQUENCE</scope>
    <source>
        <strain evidence="8">EL160426</strain>
    </source>
</reference>
<dbReference type="Gene3D" id="1.10.10.10">
    <property type="entry name" value="Winged helix-like DNA-binding domain superfamily/Winged helix DNA-binding domain"/>
    <property type="match status" value="1"/>
</dbReference>
<dbReference type="PANTHER" id="PTHR43133">
    <property type="entry name" value="RNA POLYMERASE ECF-TYPE SIGMA FACTO"/>
    <property type="match status" value="1"/>
</dbReference>
<keyword evidence="2" id="KW-0805">Transcription regulation</keyword>
<dbReference type="AlphaFoldDB" id="A0A915VMP4"/>
<dbReference type="InterPro" id="IPR007627">
    <property type="entry name" value="RNA_pol_sigma70_r2"/>
</dbReference>
<dbReference type="InterPro" id="IPR039425">
    <property type="entry name" value="RNA_pol_sigma-70-like"/>
</dbReference>
<evidence type="ECO:0000256" key="3">
    <source>
        <dbReference type="ARBA" id="ARBA00023082"/>
    </source>
</evidence>
<dbReference type="RefSeq" id="WP_264790851.1">
    <property type="nucleotide sequence ID" value="NZ_AP026867.1"/>
</dbReference>
<dbReference type="InterPro" id="IPR014284">
    <property type="entry name" value="RNA_pol_sigma-70_dom"/>
</dbReference>
<sequence length="183" mass="20906">MATEKIWRAFQQQLLGFIKKQVNNPVDAEDILQEIFIKIHLHAANLTHKDKLSSWVYRITRNTIVDFYRKQKKTNTVELLELSLANEEEEKQLVCTKCLLPMVYELPPKYKDAFIQTEIEGLSQKQYAEQNGLSYSGAKSRVQRAKNKLQALFVSCCGIVTDPYGNVIEGNCSCDEEGEAKGD</sequence>
<dbReference type="KEGG" id="aup:AsAng_0001570"/>
<evidence type="ECO:0000313" key="8">
    <source>
        <dbReference type="EMBL" id="BDS09459.1"/>
    </source>
</evidence>
<dbReference type="Gene3D" id="1.10.1740.10">
    <property type="match status" value="1"/>
</dbReference>
<keyword evidence="9" id="KW-1185">Reference proteome</keyword>
<gene>
    <name evidence="8" type="ORF">AsAng_0001570</name>
</gene>
<dbReference type="Proteomes" id="UP001060919">
    <property type="component" value="Chromosome"/>
</dbReference>